<dbReference type="InterPro" id="IPR041469">
    <property type="entry name" value="Subtilisin-like_FN3"/>
</dbReference>
<dbReference type="InterPro" id="IPR017312">
    <property type="entry name" value="Subtilisin_Alteromonadales"/>
</dbReference>
<dbReference type="InterPro" id="IPR010259">
    <property type="entry name" value="S8pro/Inhibitor_I9"/>
</dbReference>
<keyword evidence="2 6" id="KW-0645">Protease</keyword>
<organism evidence="12 13">
    <name type="scientific">Shewanella xiamenensis</name>
    <dbReference type="NCBI Taxonomy" id="332186"/>
    <lineage>
        <taxon>Bacteria</taxon>
        <taxon>Pseudomonadati</taxon>
        <taxon>Pseudomonadota</taxon>
        <taxon>Gammaproteobacteria</taxon>
        <taxon>Alteromonadales</taxon>
        <taxon>Shewanellaceae</taxon>
        <taxon>Shewanella</taxon>
    </lineage>
</organism>
<dbReference type="NCBIfam" id="TIGR03501">
    <property type="entry name" value="GlyGly_CTERM"/>
    <property type="match status" value="1"/>
</dbReference>
<dbReference type="Pfam" id="PF17963">
    <property type="entry name" value="Big_9"/>
    <property type="match status" value="2"/>
</dbReference>
<evidence type="ECO:0000256" key="7">
    <source>
        <dbReference type="SAM" id="SignalP"/>
    </source>
</evidence>
<feature type="active site" description="Charge relay system" evidence="5 6">
    <location>
        <position position="194"/>
    </location>
</feature>
<name>A0AAE4TPS1_9GAMM</name>
<comment type="similarity">
    <text evidence="1 6">Belongs to the peptidase S8 family.</text>
</comment>
<feature type="domain" description="PA" evidence="9">
    <location>
        <begin position="422"/>
        <end position="509"/>
    </location>
</feature>
<evidence type="ECO:0000256" key="1">
    <source>
        <dbReference type="ARBA" id="ARBA00011073"/>
    </source>
</evidence>
<evidence type="ECO:0000256" key="2">
    <source>
        <dbReference type="ARBA" id="ARBA00022670"/>
    </source>
</evidence>
<dbReference type="Pfam" id="PF05922">
    <property type="entry name" value="Inhibitor_I9"/>
    <property type="match status" value="1"/>
</dbReference>
<keyword evidence="3 6" id="KW-0378">Hydrolase</keyword>
<feature type="domain" description="Inhibitor I9" evidence="10">
    <location>
        <begin position="55"/>
        <end position="160"/>
    </location>
</feature>
<dbReference type="InterPro" id="IPR036852">
    <property type="entry name" value="Peptidase_S8/S53_dom_sf"/>
</dbReference>
<keyword evidence="4 6" id="KW-0720">Serine protease</keyword>
<dbReference type="PROSITE" id="PS00137">
    <property type="entry name" value="SUBTILASE_HIS"/>
    <property type="match status" value="1"/>
</dbReference>
<dbReference type="SUPFAM" id="SSF52025">
    <property type="entry name" value="PA domain"/>
    <property type="match status" value="1"/>
</dbReference>
<dbReference type="InterPro" id="IPR015500">
    <property type="entry name" value="Peptidase_S8_subtilisin-rel"/>
</dbReference>
<keyword evidence="7" id="KW-0732">Signal</keyword>
<dbReference type="InterPro" id="IPR022398">
    <property type="entry name" value="Peptidase_S8_His-AS"/>
</dbReference>
<sequence>MKTKLSIAISAALLSSAAVANSGFIFETYSPEITAQDQYTKPKLAGTNLTAPQRFIVEMESPALAKYKGGIGSYAATATTQKGQKLNVQSSEVKSYSNYLAKEQNNFAAALAKTIPNAKVERQFQTLFNGVTVVGQGLTADTLAKMPGVKSVYPETMYDISMDASHQVINTQAMWNAVSGMENAGKGIRVAVIDGGIRPENPMFADAGFSAPSGNLPSDDYCSTVDASFCNNKLIVARWSQPTFQVCPNEYMSPLGYGGHGTHVAGTAVGNKVSTSYKDIPVELSGVAPAAYLMVYKALFSKADCSGGSGSNIMLMEALEHAVNDGADVINNSWGGGAGGDPASSPYKTMFEAAEAAGVVVVTAAGNDGNGSQTIGCPGCIESGITVANTTTGRYFANSFNTGGDDLLAIPSSDASLIADITGNVIAAKNLDAENANGCNAFAQDSFKDGIALISRGECNFTLKAANAEAAGAKAVVVYNNAAGAPITMSMPGDNFPAVMITKDAGLAIMNSMGETATTGTIVAKTKRIMVPELADNLNSTSSRGPDGNQNILKPDIAAPGTNILSAFSPDDGGEDFNMISGTSMASPHVAGAAALMSQLHPEWTANEIKTALMSTSKISDVLDDDAMTAATPFDMGAGRLDLDAAAKAVLTFDKGSVASDSCVGKCTFTRTVYSKSDVTTNWNLAASADSIGITVSPATLELAAGSSATITVTVDSTFAKYGEWIFGNVMISSAEGLQDAHLPLAVLAKESSDASLVTTYTTKTDITSGDVIPVVASVNNSIFENTVTINAQTPKGTKLTSKDDVTVSLSGATQNGFSVNEELGLMTWVGSLALPKMNTIKSAQRFPSIVDLGVKPITCTAGCDEKSFTYTVPSFKYNGVSYNQITFSDNGMAIVGGGNTSGTYTNLPLPNSANPNNILAPFWSDFDLSDGSTGDTGGGNLAISVLTDGSGAKWLALEWYKGQLYDDQSGSAYTFSIWIKTGDTEEVVFNYIDIPNMPSNVSIGAENIGGTIGATYHYNGSGDTMASGSSLALKNTTAGNVTINYSTKATELNMGQADSIETDEEALVSIDVLANDTQADKKVAHANISGDGMTAKALRIIDVMPQGVLGEVKLVQAPMHGSAVVNVDGGIDYTPELDFVGTDTLSYTATDEAGNTGAEAVVTITVNNVNDAPQVQAEGSTGVEGSTVTATATGTDVDGDELTYNWVQTSGTTVEFTNSGNSISFAAPSGAQDLTFTVTASDGALESEPATATVKVTAKPVVVETPEKNDNGGALGWLTALLLPLAAMRRRMK</sequence>
<dbReference type="InterPro" id="IPR020008">
    <property type="entry name" value="GlyGly_CTERM"/>
</dbReference>
<evidence type="ECO:0000313" key="13">
    <source>
        <dbReference type="Proteomes" id="UP001187859"/>
    </source>
</evidence>
<dbReference type="Pfam" id="PF17766">
    <property type="entry name" value="fn3_6"/>
    <property type="match status" value="1"/>
</dbReference>
<dbReference type="GO" id="GO:0004252">
    <property type="term" value="F:serine-type endopeptidase activity"/>
    <property type="evidence" value="ECO:0007669"/>
    <property type="project" value="UniProtKB-UniRule"/>
</dbReference>
<dbReference type="PRINTS" id="PR00723">
    <property type="entry name" value="SUBTILISIN"/>
</dbReference>
<feature type="domain" description="Peptidase S8/S53" evidence="8">
    <location>
        <begin position="185"/>
        <end position="625"/>
    </location>
</feature>
<dbReference type="SUPFAM" id="SSF52743">
    <property type="entry name" value="Subtilisin-like"/>
    <property type="match status" value="1"/>
</dbReference>
<protein>
    <submittedName>
        <fullName evidence="12">S8 family serine peptidase</fullName>
    </submittedName>
</protein>
<dbReference type="Proteomes" id="UP001187859">
    <property type="component" value="Unassembled WGS sequence"/>
</dbReference>
<dbReference type="CDD" id="cd04818">
    <property type="entry name" value="PA_subtilisin_1"/>
    <property type="match status" value="1"/>
</dbReference>
<accession>A0AAE4TPS1</accession>
<evidence type="ECO:0000256" key="4">
    <source>
        <dbReference type="ARBA" id="ARBA00022825"/>
    </source>
</evidence>
<feature type="active site" description="Charge relay system" evidence="5 6">
    <location>
        <position position="584"/>
    </location>
</feature>
<evidence type="ECO:0000313" key="12">
    <source>
        <dbReference type="EMBL" id="MDV5391479.1"/>
    </source>
</evidence>
<evidence type="ECO:0000256" key="5">
    <source>
        <dbReference type="PIRSR" id="PIRSR615500-1"/>
    </source>
</evidence>
<feature type="chain" id="PRO_5042090553" evidence="7">
    <location>
        <begin position="21"/>
        <end position="1294"/>
    </location>
</feature>
<evidence type="ECO:0000259" key="11">
    <source>
        <dbReference type="Pfam" id="PF17766"/>
    </source>
</evidence>
<proteinExistence type="inferred from homology"/>
<dbReference type="Gene3D" id="3.50.30.30">
    <property type="match status" value="1"/>
</dbReference>
<gene>
    <name evidence="12" type="ORF">QM089_14780</name>
</gene>
<dbReference type="Pfam" id="PF00082">
    <property type="entry name" value="Peptidase_S8"/>
    <property type="match status" value="1"/>
</dbReference>
<dbReference type="PROSITE" id="PS51892">
    <property type="entry name" value="SUBTILASE"/>
    <property type="match status" value="1"/>
</dbReference>
<dbReference type="Pfam" id="PF02225">
    <property type="entry name" value="PA"/>
    <property type="match status" value="1"/>
</dbReference>
<feature type="active site" description="Charge relay system" evidence="5 6">
    <location>
        <position position="260"/>
    </location>
</feature>
<dbReference type="InterPro" id="IPR000209">
    <property type="entry name" value="Peptidase_S8/S53_dom"/>
</dbReference>
<feature type="domain" description="Subtilisin-like protease fibronectin type-III" evidence="11">
    <location>
        <begin position="661"/>
        <end position="747"/>
    </location>
</feature>
<dbReference type="InterPro" id="IPR023828">
    <property type="entry name" value="Peptidase_S8_Ser-AS"/>
</dbReference>
<dbReference type="InterPro" id="IPR046450">
    <property type="entry name" value="PA_dom_sf"/>
</dbReference>
<dbReference type="EMBL" id="JASGOQ010000001">
    <property type="protein sequence ID" value="MDV5391479.1"/>
    <property type="molecule type" value="Genomic_DNA"/>
</dbReference>
<dbReference type="InterPro" id="IPR003137">
    <property type="entry name" value="PA_domain"/>
</dbReference>
<evidence type="ECO:0000259" key="10">
    <source>
        <dbReference type="Pfam" id="PF05922"/>
    </source>
</evidence>
<comment type="caution">
    <text evidence="12">The sequence shown here is derived from an EMBL/GenBank/DDBJ whole genome shotgun (WGS) entry which is preliminary data.</text>
</comment>
<dbReference type="Gene3D" id="2.60.40.3010">
    <property type="match status" value="1"/>
</dbReference>
<evidence type="ECO:0000259" key="8">
    <source>
        <dbReference type="Pfam" id="PF00082"/>
    </source>
</evidence>
<dbReference type="PIRSF" id="PIRSF037898">
    <property type="entry name" value="Subtilisin_rel_Sputw3181_3341"/>
    <property type="match status" value="1"/>
</dbReference>
<dbReference type="RefSeq" id="WP_086902044.1">
    <property type="nucleotide sequence ID" value="NZ_AP026732.1"/>
</dbReference>
<evidence type="ECO:0000256" key="6">
    <source>
        <dbReference type="PROSITE-ProRule" id="PRU01240"/>
    </source>
</evidence>
<dbReference type="GO" id="GO:0006508">
    <property type="term" value="P:proteolysis"/>
    <property type="evidence" value="ECO:0007669"/>
    <property type="project" value="UniProtKB-KW"/>
</dbReference>
<dbReference type="PANTHER" id="PTHR10795">
    <property type="entry name" value="PROPROTEIN CONVERTASE SUBTILISIN/KEXIN"/>
    <property type="match status" value="1"/>
</dbReference>
<evidence type="ECO:0000256" key="3">
    <source>
        <dbReference type="ARBA" id="ARBA00022801"/>
    </source>
</evidence>
<dbReference type="InterPro" id="IPR045051">
    <property type="entry name" value="SBT"/>
</dbReference>
<reference evidence="12" key="1">
    <citation type="submission" date="2023-05" db="EMBL/GenBank/DDBJ databases">
        <title>Colonisation of extended spectrum b-lactamase- and carbapenemase-producing bacteria on hospital surfaces from low- and middle-income countries.</title>
        <authorList>
            <person name="Nieto-Rosado M."/>
            <person name="Sands K."/>
            <person name="Iregbu K."/>
            <person name="Zahra R."/>
            <person name="Mazarati J.B."/>
            <person name="Mehtar S."/>
            <person name="Barnards-Group B."/>
            <person name="Walsh T.R."/>
        </authorList>
    </citation>
    <scope>NUCLEOTIDE SEQUENCE</scope>
    <source>
        <strain evidence="12">PP-E493</strain>
    </source>
</reference>
<feature type="signal peptide" evidence="7">
    <location>
        <begin position="1"/>
        <end position="20"/>
    </location>
</feature>
<dbReference type="Gene3D" id="2.60.40.2810">
    <property type="match status" value="1"/>
</dbReference>
<evidence type="ECO:0000259" key="9">
    <source>
        <dbReference type="Pfam" id="PF02225"/>
    </source>
</evidence>
<dbReference type="PROSITE" id="PS00138">
    <property type="entry name" value="SUBTILASE_SER"/>
    <property type="match status" value="1"/>
</dbReference>
<dbReference type="Gene3D" id="3.40.50.200">
    <property type="entry name" value="Peptidase S8/S53 domain"/>
    <property type="match status" value="1"/>
</dbReference>